<organism evidence="1 2">
    <name type="scientific">Maudiozyma humilis</name>
    <name type="common">Sour dough yeast</name>
    <name type="synonym">Kazachstania humilis</name>
    <dbReference type="NCBI Taxonomy" id="51915"/>
    <lineage>
        <taxon>Eukaryota</taxon>
        <taxon>Fungi</taxon>
        <taxon>Dikarya</taxon>
        <taxon>Ascomycota</taxon>
        <taxon>Saccharomycotina</taxon>
        <taxon>Saccharomycetes</taxon>
        <taxon>Saccharomycetales</taxon>
        <taxon>Saccharomycetaceae</taxon>
        <taxon>Maudiozyma</taxon>
    </lineage>
</organism>
<reference evidence="1 2" key="1">
    <citation type="journal article" date="2023" name="Elife">
        <title>Identification of key yeast species and microbe-microbe interactions impacting larval growth of Drosophila in the wild.</title>
        <authorList>
            <person name="Mure A."/>
            <person name="Sugiura Y."/>
            <person name="Maeda R."/>
            <person name="Honda K."/>
            <person name="Sakurai N."/>
            <person name="Takahashi Y."/>
            <person name="Watada M."/>
            <person name="Katoh T."/>
            <person name="Gotoh A."/>
            <person name="Gotoh Y."/>
            <person name="Taniguchi I."/>
            <person name="Nakamura K."/>
            <person name="Hayashi T."/>
            <person name="Katayama T."/>
            <person name="Uemura T."/>
            <person name="Hattori Y."/>
        </authorList>
    </citation>
    <scope>NUCLEOTIDE SEQUENCE [LARGE SCALE GENOMIC DNA]</scope>
    <source>
        <strain evidence="1 2">KH-74</strain>
    </source>
</reference>
<evidence type="ECO:0000313" key="1">
    <source>
        <dbReference type="EMBL" id="GMM55003.1"/>
    </source>
</evidence>
<dbReference type="AlphaFoldDB" id="A0AAV5RWK6"/>
<accession>A0AAV5RWK6</accession>
<keyword evidence="2" id="KW-1185">Reference proteome</keyword>
<protein>
    <submittedName>
        <fullName evidence="1">Mitochondrial 54S ribosomal protein YmL20</fullName>
    </submittedName>
</protein>
<dbReference type="PANTHER" id="PTHR28266">
    <property type="entry name" value="54S RIBOSOMAL PROTEIN L20, MITOCHONDRIAL"/>
    <property type="match status" value="1"/>
</dbReference>
<dbReference type="PANTHER" id="PTHR28266:SF1">
    <property type="entry name" value="LARGE RIBOSOMAL SUBUNIT PROTEIN ML58"/>
    <property type="match status" value="1"/>
</dbReference>
<proteinExistence type="predicted"/>
<name>A0AAV5RWK6_MAUHU</name>
<comment type="caution">
    <text evidence="1">The sequence shown here is derived from an EMBL/GenBank/DDBJ whole genome shotgun (WGS) entry which is preliminary data.</text>
</comment>
<dbReference type="Pfam" id="PF12824">
    <property type="entry name" value="MRP-L20"/>
    <property type="match status" value="1"/>
</dbReference>
<gene>
    <name evidence="1" type="ORF">DAKH74_016190</name>
</gene>
<dbReference type="InterPro" id="IPR024388">
    <property type="entry name" value="Ribosomal_mL58"/>
</dbReference>
<sequence>MLAFKRGLHGCATQAKEAAAKSAVKGMKELRGAQTIYNARTSASNYKGYLKAKVPAGMYYNPAQSSVMGSINSETIPQAFMAKDDPRRQFVSQLRPNDAAMSRTAPPVLCSQSTLAGEKKYHLSAEQISEIVHLRASNPEVYSRKKLAKQFNVSPLFISMVSSASKERKAEMAGRLDTIKAKWHKKRALARRDREKRQELWYRA</sequence>
<keyword evidence="1" id="KW-0687">Ribonucleoprotein</keyword>
<dbReference type="Proteomes" id="UP001377567">
    <property type="component" value="Unassembled WGS sequence"/>
</dbReference>
<dbReference type="EMBL" id="BTGD01000003">
    <property type="protein sequence ID" value="GMM55003.1"/>
    <property type="molecule type" value="Genomic_DNA"/>
</dbReference>
<dbReference type="GO" id="GO:0003735">
    <property type="term" value="F:structural constituent of ribosome"/>
    <property type="evidence" value="ECO:0007669"/>
    <property type="project" value="TreeGrafter"/>
</dbReference>
<evidence type="ECO:0000313" key="2">
    <source>
        <dbReference type="Proteomes" id="UP001377567"/>
    </source>
</evidence>
<keyword evidence="1" id="KW-0689">Ribosomal protein</keyword>
<dbReference type="GO" id="GO:0005762">
    <property type="term" value="C:mitochondrial large ribosomal subunit"/>
    <property type="evidence" value="ECO:0007669"/>
    <property type="project" value="TreeGrafter"/>
</dbReference>